<dbReference type="EMBL" id="JAEKJA010000006">
    <property type="protein sequence ID" value="MBJ3775847.1"/>
    <property type="molecule type" value="Genomic_DNA"/>
</dbReference>
<keyword evidence="2" id="KW-1185">Reference proteome</keyword>
<accession>A0A934IL71</accession>
<proteinExistence type="predicted"/>
<evidence type="ECO:0000313" key="1">
    <source>
        <dbReference type="EMBL" id="MBJ3775847.1"/>
    </source>
</evidence>
<dbReference type="Pfam" id="PF09998">
    <property type="entry name" value="DUF2239"/>
    <property type="match status" value="1"/>
</dbReference>
<dbReference type="RefSeq" id="WP_198881742.1">
    <property type="nucleotide sequence ID" value="NZ_JAEKJA010000006.1"/>
</dbReference>
<gene>
    <name evidence="1" type="ORF">JCR33_09130</name>
</gene>
<comment type="caution">
    <text evidence="1">The sequence shown here is derived from an EMBL/GenBank/DDBJ whole genome shotgun (WGS) entry which is preliminary data.</text>
</comment>
<dbReference type="InterPro" id="IPR018715">
    <property type="entry name" value="DUF2239"/>
</dbReference>
<evidence type="ECO:0000313" key="2">
    <source>
        <dbReference type="Proteomes" id="UP000609531"/>
    </source>
</evidence>
<protein>
    <submittedName>
        <fullName evidence="1">DUF2239 family protein</fullName>
    </submittedName>
</protein>
<organism evidence="1 2">
    <name type="scientific">Acuticoccus mangrovi</name>
    <dbReference type="NCBI Taxonomy" id="2796142"/>
    <lineage>
        <taxon>Bacteria</taxon>
        <taxon>Pseudomonadati</taxon>
        <taxon>Pseudomonadota</taxon>
        <taxon>Alphaproteobacteria</taxon>
        <taxon>Hyphomicrobiales</taxon>
        <taxon>Amorphaceae</taxon>
        <taxon>Acuticoccus</taxon>
    </lineage>
</organism>
<name>A0A934IL71_9HYPH</name>
<dbReference type="Proteomes" id="UP000609531">
    <property type="component" value="Unassembled WGS sequence"/>
</dbReference>
<dbReference type="AlphaFoldDB" id="A0A934IL71"/>
<sequence length="185" mass="19436">MHDVTTMAVAFAGDRQIARGPLLEVALAVAAVAEDALVFEEATGRVLDLDLRGGAEAIRAALLPCEAASEAPRGRGRPRLGVVAREVTLLPRHWAWLAAEPGGASQALRRLVEAAIKADEGQGVARSAREAAYRFMLTMAGDRPGFEEATRALFAGDGAAFAQRIADWPADVRDAAARIAAPGLD</sequence>
<reference evidence="1" key="1">
    <citation type="submission" date="2020-12" db="EMBL/GenBank/DDBJ databases">
        <title>Bacterial taxonomy.</title>
        <authorList>
            <person name="Pan X."/>
        </authorList>
    </citation>
    <scope>NUCLEOTIDE SEQUENCE</scope>
    <source>
        <strain evidence="1">B2012</strain>
    </source>
</reference>